<protein>
    <recommendedName>
        <fullName evidence="4">F-box domain-containing protein</fullName>
    </recommendedName>
</protein>
<reference evidence="2" key="2">
    <citation type="submission" date="2023-06" db="EMBL/GenBank/DDBJ databases">
        <authorList>
            <consortium name="Lawrence Berkeley National Laboratory"/>
            <person name="Haridas S."/>
            <person name="Hensen N."/>
            <person name="Bonometti L."/>
            <person name="Westerberg I."/>
            <person name="Brannstrom I.O."/>
            <person name="Guillou S."/>
            <person name="Cros-Aarteil S."/>
            <person name="Calhoun S."/>
            <person name="Kuo A."/>
            <person name="Mondo S."/>
            <person name="Pangilinan J."/>
            <person name="Riley R."/>
            <person name="Labutti K."/>
            <person name="Andreopoulos B."/>
            <person name="Lipzen A."/>
            <person name="Chen C."/>
            <person name="Yanf M."/>
            <person name="Daum C."/>
            <person name="Ng V."/>
            <person name="Clum A."/>
            <person name="Steindorff A."/>
            <person name="Ohm R."/>
            <person name="Martin F."/>
            <person name="Silar P."/>
            <person name="Natvig D."/>
            <person name="Lalanne C."/>
            <person name="Gautier V."/>
            <person name="Ament-Velasquez S.L."/>
            <person name="Kruys A."/>
            <person name="Hutchinson M.I."/>
            <person name="Powell A.J."/>
            <person name="Barry K."/>
            <person name="Miller A.N."/>
            <person name="Grigoriev I.V."/>
            <person name="Debuchy R."/>
            <person name="Gladieux P."/>
            <person name="Thoren M.H."/>
            <person name="Johannesson H."/>
        </authorList>
    </citation>
    <scope>NUCLEOTIDE SEQUENCE</scope>
    <source>
        <strain evidence="2">CBS 168.71</strain>
    </source>
</reference>
<dbReference type="EMBL" id="JAUEPN010000001">
    <property type="protein sequence ID" value="KAK3299858.1"/>
    <property type="molecule type" value="Genomic_DNA"/>
</dbReference>
<comment type="caution">
    <text evidence="2">The sequence shown here is derived from an EMBL/GenBank/DDBJ whole genome shotgun (WGS) entry which is preliminary data.</text>
</comment>
<dbReference type="GeneID" id="87839594"/>
<organism evidence="2 3">
    <name type="scientific">Chaetomium fimeti</name>
    <dbReference type="NCBI Taxonomy" id="1854472"/>
    <lineage>
        <taxon>Eukaryota</taxon>
        <taxon>Fungi</taxon>
        <taxon>Dikarya</taxon>
        <taxon>Ascomycota</taxon>
        <taxon>Pezizomycotina</taxon>
        <taxon>Sordariomycetes</taxon>
        <taxon>Sordariomycetidae</taxon>
        <taxon>Sordariales</taxon>
        <taxon>Chaetomiaceae</taxon>
        <taxon>Chaetomium</taxon>
    </lineage>
</organism>
<accession>A0AAE0HNN2</accession>
<dbReference type="RefSeq" id="XP_062663372.1">
    <property type="nucleotide sequence ID" value="XM_062802646.1"/>
</dbReference>
<evidence type="ECO:0000313" key="3">
    <source>
        <dbReference type="Proteomes" id="UP001278766"/>
    </source>
</evidence>
<name>A0AAE0HNN2_9PEZI</name>
<gene>
    <name evidence="2" type="ORF">B0H64DRAFT_379298</name>
</gene>
<evidence type="ECO:0000256" key="1">
    <source>
        <dbReference type="SAM" id="MobiDB-lite"/>
    </source>
</evidence>
<evidence type="ECO:0008006" key="4">
    <source>
        <dbReference type="Google" id="ProtNLM"/>
    </source>
</evidence>
<sequence length="428" mass="47774">MGCLTFHNFLSCFRRQPRRETCCTPAETRESPSAPSPPPSLQPSLPPSLPPRPPRYTQLFPPPSLPPSFPPSLPPSLPLSLSSSLPPSPSTSPLPSPPLPLSGFLWLPADVVLYLCREHLPPSAAVGLSLTCKALFGLVFPEAAPGLGRNPAEREALQLLLERDLGQHWWYCHGCSLLHRIRSHGPTTDPPTSATAYWPPITWEPGRPCHNSHWFEGSTFVLDYESVRLVMNRHFLGPPNGLPLGSFTVEASSMFFNPWQGKLVPWREGWSARIVQGQFFLSATRTLSSAGWADNTLREALAHEERELCGHVKISSRPCVHSVKALSCTYRAYPRSFVPCRDVVESCYRCLTDYATTIEHVGTDTEQTTRYWFITITSYHQLGSGRSATDANFDAFGHLMSLDSYRMRRDMVTHPPGAVKRSWESYKP</sequence>
<feature type="region of interest" description="Disordered" evidence="1">
    <location>
        <begin position="23"/>
        <end position="72"/>
    </location>
</feature>
<dbReference type="AlphaFoldDB" id="A0AAE0HNN2"/>
<proteinExistence type="predicted"/>
<evidence type="ECO:0000313" key="2">
    <source>
        <dbReference type="EMBL" id="KAK3299858.1"/>
    </source>
</evidence>
<feature type="compositionally biased region" description="Pro residues" evidence="1">
    <location>
        <begin position="34"/>
        <end position="72"/>
    </location>
</feature>
<reference evidence="2" key="1">
    <citation type="journal article" date="2023" name="Mol. Phylogenet. Evol.">
        <title>Genome-scale phylogeny and comparative genomics of the fungal order Sordariales.</title>
        <authorList>
            <person name="Hensen N."/>
            <person name="Bonometti L."/>
            <person name="Westerberg I."/>
            <person name="Brannstrom I.O."/>
            <person name="Guillou S."/>
            <person name="Cros-Aarteil S."/>
            <person name="Calhoun S."/>
            <person name="Haridas S."/>
            <person name="Kuo A."/>
            <person name="Mondo S."/>
            <person name="Pangilinan J."/>
            <person name="Riley R."/>
            <person name="LaButti K."/>
            <person name="Andreopoulos B."/>
            <person name="Lipzen A."/>
            <person name="Chen C."/>
            <person name="Yan M."/>
            <person name="Daum C."/>
            <person name="Ng V."/>
            <person name="Clum A."/>
            <person name="Steindorff A."/>
            <person name="Ohm R.A."/>
            <person name="Martin F."/>
            <person name="Silar P."/>
            <person name="Natvig D.O."/>
            <person name="Lalanne C."/>
            <person name="Gautier V."/>
            <person name="Ament-Velasquez S.L."/>
            <person name="Kruys A."/>
            <person name="Hutchinson M.I."/>
            <person name="Powell A.J."/>
            <person name="Barry K."/>
            <person name="Miller A.N."/>
            <person name="Grigoriev I.V."/>
            <person name="Debuchy R."/>
            <person name="Gladieux P."/>
            <person name="Hiltunen Thoren M."/>
            <person name="Johannesson H."/>
        </authorList>
    </citation>
    <scope>NUCLEOTIDE SEQUENCE</scope>
    <source>
        <strain evidence="2">CBS 168.71</strain>
    </source>
</reference>
<dbReference type="Proteomes" id="UP001278766">
    <property type="component" value="Unassembled WGS sequence"/>
</dbReference>
<keyword evidence="3" id="KW-1185">Reference proteome</keyword>